<dbReference type="OrthoDB" id="1521787at2"/>
<dbReference type="STRING" id="493475.GARC_3619"/>
<dbReference type="SUPFAM" id="SSF53187">
    <property type="entry name" value="Zn-dependent exopeptidases"/>
    <property type="match status" value="1"/>
</dbReference>
<evidence type="ECO:0000313" key="2">
    <source>
        <dbReference type="EMBL" id="GAC20573.1"/>
    </source>
</evidence>
<evidence type="ECO:0000313" key="3">
    <source>
        <dbReference type="Proteomes" id="UP000006327"/>
    </source>
</evidence>
<feature type="domain" description="Peptidase M28" evidence="1">
    <location>
        <begin position="71"/>
        <end position="274"/>
    </location>
</feature>
<dbReference type="InterPro" id="IPR045175">
    <property type="entry name" value="M28_fam"/>
</dbReference>
<dbReference type="Pfam" id="PF04389">
    <property type="entry name" value="Peptidase_M28"/>
    <property type="match status" value="1"/>
</dbReference>
<dbReference type="RefSeq" id="WP_007622617.1">
    <property type="nucleotide sequence ID" value="NZ_BAEO01000055.1"/>
</dbReference>
<dbReference type="GO" id="GO:0008235">
    <property type="term" value="F:metalloexopeptidase activity"/>
    <property type="evidence" value="ECO:0007669"/>
    <property type="project" value="InterPro"/>
</dbReference>
<dbReference type="GO" id="GO:0006508">
    <property type="term" value="P:proteolysis"/>
    <property type="evidence" value="ECO:0007669"/>
    <property type="project" value="InterPro"/>
</dbReference>
<reference evidence="2 3" key="1">
    <citation type="journal article" date="2017" name="Antonie Van Leeuwenhoek">
        <title>Rhizobium rhizosphaerae sp. nov., a novel species isolated from rice rhizosphere.</title>
        <authorList>
            <person name="Zhao J.J."/>
            <person name="Zhang J."/>
            <person name="Zhang R.J."/>
            <person name="Zhang C.W."/>
            <person name="Yin H.Q."/>
            <person name="Zhang X.X."/>
        </authorList>
    </citation>
    <scope>NUCLEOTIDE SEQUENCE [LARGE SCALE GENOMIC DNA]</scope>
    <source>
        <strain evidence="2 3">BSs20135</strain>
    </source>
</reference>
<proteinExistence type="predicted"/>
<dbReference type="PANTHER" id="PTHR12147">
    <property type="entry name" value="METALLOPEPTIDASE M28 FAMILY MEMBER"/>
    <property type="match status" value="1"/>
</dbReference>
<accession>K6YV30</accession>
<dbReference type="AlphaFoldDB" id="K6YV30"/>
<protein>
    <recommendedName>
        <fullName evidence="1">Peptidase M28 domain-containing protein</fullName>
    </recommendedName>
</protein>
<dbReference type="PANTHER" id="PTHR12147:SF26">
    <property type="entry name" value="PEPTIDASE M28 DOMAIN-CONTAINING PROTEIN"/>
    <property type="match status" value="1"/>
</dbReference>
<dbReference type="eggNOG" id="COG2234">
    <property type="taxonomic scope" value="Bacteria"/>
</dbReference>
<organism evidence="2 3">
    <name type="scientific">Paraglaciecola arctica BSs20135</name>
    <dbReference type="NCBI Taxonomy" id="493475"/>
    <lineage>
        <taxon>Bacteria</taxon>
        <taxon>Pseudomonadati</taxon>
        <taxon>Pseudomonadota</taxon>
        <taxon>Gammaproteobacteria</taxon>
        <taxon>Alteromonadales</taxon>
        <taxon>Alteromonadaceae</taxon>
        <taxon>Paraglaciecola</taxon>
    </lineage>
</organism>
<dbReference type="Gene3D" id="3.40.630.10">
    <property type="entry name" value="Zn peptidases"/>
    <property type="match status" value="1"/>
</dbReference>
<dbReference type="EMBL" id="BAEO01000055">
    <property type="protein sequence ID" value="GAC20573.1"/>
    <property type="molecule type" value="Genomic_DNA"/>
</dbReference>
<dbReference type="InterPro" id="IPR007484">
    <property type="entry name" value="Peptidase_M28"/>
</dbReference>
<sequence length="284" mass="31702">MLNETLLIDDLAMLSSAQMLGRKTGTVGSYKAKSFIQSRFKKIGLAHFPEYSEFLQKFPYPKDFSDNQGFNIVGWLKGTHYEQKYIVVTAHYDHLGAKGSHIYYGADDNASGVAALLAVAAKVSELGLAHSVIFLATDAEEKGLYGAKAFIKNIPVNKNAILLNINLDMLGEGGRRNRLYASFSRGDEQLAEFVKNVADTAGLCLISGHRKSQNFRQFEKKINWRKASDHAVFSNIDIPYIFLGGGVHKRYHTSKDNFENINQKFYVTAAETAWLILQAADSYQ</sequence>
<comment type="caution">
    <text evidence="2">The sequence shown here is derived from an EMBL/GenBank/DDBJ whole genome shotgun (WGS) entry which is preliminary data.</text>
</comment>
<keyword evidence="3" id="KW-1185">Reference proteome</keyword>
<dbReference type="Proteomes" id="UP000006327">
    <property type="component" value="Unassembled WGS sequence"/>
</dbReference>
<name>K6YV30_9ALTE</name>
<gene>
    <name evidence="2" type="ORF">GARC_3619</name>
</gene>
<evidence type="ECO:0000259" key="1">
    <source>
        <dbReference type="Pfam" id="PF04389"/>
    </source>
</evidence>